<reference evidence="2 3" key="2">
    <citation type="journal article" date="2011" name="PLoS ONE">
        <title>The Cyst-Dividing Bacterium Ramlibacter tataouinensis TTB310 Genome Reveals a Well-Stocked Toolbox for Adaptation to a Desert Environment.</title>
        <authorList>
            <person name="De Luca G."/>
            <person name="Barakat M."/>
            <person name="Ortet P."/>
            <person name="Fochesato S."/>
            <person name="Jourlin-Castelli C."/>
            <person name="Ansaldi M."/>
            <person name="Py B."/>
            <person name="Fichant G."/>
            <person name="Coutinho P.M."/>
            <person name="Voulhoux R."/>
            <person name="Bastien O."/>
            <person name="Marechal E."/>
            <person name="Henrissat B."/>
            <person name="Quentin Y."/>
            <person name="Noirot P."/>
            <person name="Filloux A."/>
            <person name="Mejean V."/>
            <person name="Dubow M.S."/>
            <person name="Barras F."/>
            <person name="Barbe V."/>
            <person name="Weissenbach J."/>
            <person name="Mihalcescu I."/>
            <person name="Vermeglio A."/>
            <person name="Achouak W."/>
            <person name="Heulin T."/>
        </authorList>
    </citation>
    <scope>NUCLEOTIDE SEQUENCE [LARGE SCALE GENOMIC DNA]</scope>
    <source>
        <strain evidence="3">ATCC BAA-407 / DSM 14655 / LMG 21543 / TTB310</strain>
    </source>
</reference>
<name>F5XVX6_RAMTT</name>
<dbReference type="EMBL" id="CP000245">
    <property type="protein sequence ID" value="AEG94079.1"/>
    <property type="molecule type" value="Genomic_DNA"/>
</dbReference>
<feature type="compositionally biased region" description="Polar residues" evidence="1">
    <location>
        <begin position="231"/>
        <end position="240"/>
    </location>
</feature>
<feature type="compositionally biased region" description="Basic and acidic residues" evidence="1">
    <location>
        <begin position="165"/>
        <end position="174"/>
    </location>
</feature>
<dbReference type="RefSeq" id="WP_013902310.1">
    <property type="nucleotide sequence ID" value="NC_015677.1"/>
</dbReference>
<feature type="region of interest" description="Disordered" evidence="1">
    <location>
        <begin position="331"/>
        <end position="401"/>
    </location>
</feature>
<dbReference type="Proteomes" id="UP000008385">
    <property type="component" value="Chromosome"/>
</dbReference>
<feature type="region of interest" description="Disordered" evidence="1">
    <location>
        <begin position="101"/>
        <end position="180"/>
    </location>
</feature>
<proteinExistence type="predicted"/>
<keyword evidence="3" id="KW-1185">Reference proteome</keyword>
<feature type="region of interest" description="Disordered" evidence="1">
    <location>
        <begin position="230"/>
        <end position="254"/>
    </location>
</feature>
<dbReference type="HOGENOM" id="CLU_686726_0_0_4"/>
<gene>
    <name evidence="2" type="ordered locus">Rta_29750</name>
</gene>
<evidence type="ECO:0000313" key="3">
    <source>
        <dbReference type="Proteomes" id="UP000008385"/>
    </source>
</evidence>
<evidence type="ECO:0000256" key="1">
    <source>
        <dbReference type="SAM" id="MobiDB-lite"/>
    </source>
</evidence>
<feature type="compositionally biased region" description="Polar residues" evidence="1">
    <location>
        <begin position="362"/>
        <end position="401"/>
    </location>
</feature>
<reference evidence="3" key="1">
    <citation type="submission" date="2006-01" db="EMBL/GenBank/DDBJ databases">
        <title>Genome of the cyst-dividing bacterium Ramlibacter tataouinensis.</title>
        <authorList>
            <person name="Barakat M."/>
            <person name="Ortet P."/>
            <person name="De Luca G."/>
            <person name="Jourlin-Castelli C."/>
            <person name="Ansaldi M."/>
            <person name="Py B."/>
            <person name="Fichant G."/>
            <person name="Coutinho P."/>
            <person name="Voulhoux R."/>
            <person name="Bastien O."/>
            <person name="Roy S."/>
            <person name="Marechal E."/>
            <person name="Henrissat B."/>
            <person name="Quentin Y."/>
            <person name="Noirot P."/>
            <person name="Filloux A."/>
            <person name="Mejean V."/>
            <person name="DuBow M."/>
            <person name="Barras F."/>
            <person name="Heulin T."/>
        </authorList>
    </citation>
    <scope>NUCLEOTIDE SEQUENCE [LARGE SCALE GENOMIC DNA]</scope>
    <source>
        <strain evidence="3">ATCC BAA-407 / DSM 14655 / LMG 21543 / TTB310</strain>
    </source>
</reference>
<dbReference type="KEGG" id="rta:Rta_29750"/>
<organism evidence="2 3">
    <name type="scientific">Ramlibacter tataouinensis (strain ATCC BAA-407 / DSM 14655 / LMG 21543 / TTB310)</name>
    <dbReference type="NCBI Taxonomy" id="365046"/>
    <lineage>
        <taxon>Bacteria</taxon>
        <taxon>Pseudomonadati</taxon>
        <taxon>Pseudomonadota</taxon>
        <taxon>Betaproteobacteria</taxon>
        <taxon>Burkholderiales</taxon>
        <taxon>Comamonadaceae</taxon>
        <taxon>Ramlibacter</taxon>
    </lineage>
</organism>
<dbReference type="AlphaFoldDB" id="F5XVX6"/>
<evidence type="ECO:0000313" key="2">
    <source>
        <dbReference type="EMBL" id="AEG94079.1"/>
    </source>
</evidence>
<accession>F5XVX6</accession>
<protein>
    <submittedName>
        <fullName evidence="2">Uncharacterized protein</fullName>
    </submittedName>
</protein>
<sequence length="401" mass="42212">MFAFALAYSRGRAPGARIQRTVMAPARRDAAMPKLPIPPATFYALKEYAKLKAVEVAVGGATSTRKASSAIGLLARTATTVASGATRPSQAPRVGLRSLAGAMAGSTASRETASRARSGESSHGSTAQTPGPVKQTLGVQRATMAEAPARQAQADAASLQAQARDGSEGSRVAHTESVTAQASRMRAFVARRAGPSPEALLVHDSIMNTIQTLRERNRQMSQLLHEMPLDTQRQQDSATGLTARDRSPYDATVPDVGPRAAAAYKALELEPGAHWREVFSVGQQPLSAALKGAVEQKQQELEDRFRDDGDVSDAVLNILSEARAACQAELDHPPGQEAPTAGGDQSLRQADGGKSVAEEASDTQPQPNSAVQRWLEQMSTDAKASDATTQTGTHAGSQSRS</sequence>
<feature type="compositionally biased region" description="Low complexity" evidence="1">
    <location>
        <begin position="142"/>
        <end position="163"/>
    </location>
</feature>